<dbReference type="Proteomes" id="UP000823674">
    <property type="component" value="Chromosome A08"/>
</dbReference>
<name>A0ABQ7LQB0_BRACM</name>
<feature type="region of interest" description="Disordered" evidence="1">
    <location>
        <begin position="1"/>
        <end position="23"/>
    </location>
</feature>
<evidence type="ECO:0000313" key="2">
    <source>
        <dbReference type="EMBL" id="KAG5388759.1"/>
    </source>
</evidence>
<feature type="compositionally biased region" description="Polar residues" evidence="1">
    <location>
        <begin position="1"/>
        <end position="17"/>
    </location>
</feature>
<accession>A0ABQ7LQB0</accession>
<gene>
    <name evidence="2" type="primary">A08p013420.1_BraROA</name>
    <name evidence="2" type="ORF">IGI04_030300</name>
</gene>
<organism evidence="2 3">
    <name type="scientific">Brassica rapa subsp. trilocularis</name>
    <dbReference type="NCBI Taxonomy" id="1813537"/>
    <lineage>
        <taxon>Eukaryota</taxon>
        <taxon>Viridiplantae</taxon>
        <taxon>Streptophyta</taxon>
        <taxon>Embryophyta</taxon>
        <taxon>Tracheophyta</taxon>
        <taxon>Spermatophyta</taxon>
        <taxon>Magnoliopsida</taxon>
        <taxon>eudicotyledons</taxon>
        <taxon>Gunneridae</taxon>
        <taxon>Pentapetalae</taxon>
        <taxon>rosids</taxon>
        <taxon>malvids</taxon>
        <taxon>Brassicales</taxon>
        <taxon>Brassicaceae</taxon>
        <taxon>Brassiceae</taxon>
        <taxon>Brassica</taxon>
    </lineage>
</organism>
<reference evidence="2 3" key="1">
    <citation type="submission" date="2021-03" db="EMBL/GenBank/DDBJ databases">
        <authorList>
            <person name="King G.J."/>
            <person name="Bancroft I."/>
            <person name="Baten A."/>
            <person name="Bloomfield J."/>
            <person name="Borpatragohain P."/>
            <person name="He Z."/>
            <person name="Irish N."/>
            <person name="Irwin J."/>
            <person name="Liu K."/>
            <person name="Mauleon R.P."/>
            <person name="Moore J."/>
            <person name="Morris R."/>
            <person name="Ostergaard L."/>
            <person name="Wang B."/>
            <person name="Wells R."/>
        </authorList>
    </citation>
    <scope>NUCLEOTIDE SEQUENCE [LARGE SCALE GENOMIC DNA]</scope>
    <source>
        <strain evidence="2">R-o-18</strain>
        <tissue evidence="2">Leaf</tissue>
    </source>
</reference>
<comment type="caution">
    <text evidence="2">The sequence shown here is derived from an EMBL/GenBank/DDBJ whole genome shotgun (WGS) entry which is preliminary data.</text>
</comment>
<keyword evidence="3" id="KW-1185">Reference proteome</keyword>
<evidence type="ECO:0000313" key="3">
    <source>
        <dbReference type="Proteomes" id="UP000823674"/>
    </source>
</evidence>
<protein>
    <submittedName>
        <fullName evidence="2">Uncharacterized protein</fullName>
    </submittedName>
</protein>
<proteinExistence type="predicted"/>
<evidence type="ECO:0000256" key="1">
    <source>
        <dbReference type="SAM" id="MobiDB-lite"/>
    </source>
</evidence>
<dbReference type="EMBL" id="JADBGQ010000007">
    <property type="protein sequence ID" value="KAG5388759.1"/>
    <property type="molecule type" value="Genomic_DNA"/>
</dbReference>
<sequence>MSTNTSSKGPSSYTTSIGDPKMDKDHYPWIIWYLWKVRNDKLFIGIDRDPLELIRYVQGECQAWFSEK</sequence>